<feature type="domain" description="ASPIC/UnbV" evidence="2">
    <location>
        <begin position="435"/>
        <end position="500"/>
    </location>
</feature>
<dbReference type="Proteomes" id="UP000237655">
    <property type="component" value="Chromosome"/>
</dbReference>
<dbReference type="EMBL" id="CP027665">
    <property type="protein sequence ID" value="AVO38971.1"/>
    <property type="molecule type" value="Genomic_DNA"/>
</dbReference>
<dbReference type="AlphaFoldDB" id="A0A2S0MTB7"/>
<dbReference type="InterPro" id="IPR011519">
    <property type="entry name" value="UnbV_ASPIC"/>
</dbReference>
<dbReference type="InterPro" id="IPR013517">
    <property type="entry name" value="FG-GAP"/>
</dbReference>
<organism evidence="3 4">
    <name type="scientific">Pukyongiella litopenaei</name>
    <dbReference type="NCBI Taxonomy" id="2605946"/>
    <lineage>
        <taxon>Bacteria</taxon>
        <taxon>Pseudomonadati</taxon>
        <taxon>Pseudomonadota</taxon>
        <taxon>Alphaproteobacteria</taxon>
        <taxon>Rhodobacterales</taxon>
        <taxon>Paracoccaceae</taxon>
        <taxon>Pukyongiella</taxon>
    </lineage>
</organism>
<accession>A0A2S0MTB7</accession>
<dbReference type="SUPFAM" id="SSF69318">
    <property type="entry name" value="Integrin alpha N-terminal domain"/>
    <property type="match status" value="1"/>
</dbReference>
<dbReference type="Pfam" id="PF07593">
    <property type="entry name" value="UnbV_ASPIC"/>
    <property type="match status" value="1"/>
</dbReference>
<evidence type="ECO:0000256" key="1">
    <source>
        <dbReference type="ARBA" id="ARBA00022729"/>
    </source>
</evidence>
<dbReference type="InterPro" id="IPR027039">
    <property type="entry name" value="Crtac1"/>
</dbReference>
<evidence type="ECO:0000259" key="2">
    <source>
        <dbReference type="Pfam" id="PF07593"/>
    </source>
</evidence>
<reference evidence="4" key="1">
    <citation type="submission" date="2018-03" db="EMBL/GenBank/DDBJ databases">
        <title>Genomic analysis of the strain SH-1 isolated from shrimp intestine.</title>
        <authorList>
            <person name="Kim Y.-S."/>
            <person name="Kim S.-E."/>
            <person name="Kim K.-H."/>
        </authorList>
    </citation>
    <scope>NUCLEOTIDE SEQUENCE [LARGE SCALE GENOMIC DNA]</scope>
    <source>
        <strain evidence="4">SH-1</strain>
    </source>
</reference>
<sequence>MQAEATVIAVLLAASAAADPLFRPVDMPAHVYSGGWEHFVGGGLAVFDCDGDRLPELYAAGGSAPAMLLRNRSVPMGDPAFVADTPGALALTGVTGAYPLDIDGDGQLDLAVLRVGENRLFRGGDNCIFAPFDDLGFDSDDRWTTGFSATWEPASGLPTLAFGNYVDRTDPDGPFRACDVNRLYRPEGARYGPPRDLSPGFCPLSMLFTDWDRRGRADLRISNDRHYYVTGGGEQMWAMEEAPRLYGAGDGWRSHQLWGMGIAQRDLDGDGLAEVFLTSMGDQRLQRRVAGAAGPAYEDVPYEMGTTAHRPYLGGDGRPSTGWHVAFGDVDNDGRDDVFIAKGNVQAMPDSAHDDPNNLLMQGPGGRFAEAGGAAGLASLHRGRGAALADLNGDGWLDVAVVNRRAPLEVWRNVTGGPGHWLAVSLAQQGPNVNAVGAWIELETGGRRQLREITVGGGHAGGTALPEHFGLGPAGSARLRVTWPDGTVSGWQEIPANRQVVLRRDGDALAVSY</sequence>
<dbReference type="RefSeq" id="WP_106473281.1">
    <property type="nucleotide sequence ID" value="NZ_CP027665.1"/>
</dbReference>
<dbReference type="Gene3D" id="2.130.10.130">
    <property type="entry name" value="Integrin alpha, N-terminal"/>
    <property type="match status" value="1"/>
</dbReference>
<evidence type="ECO:0000313" key="3">
    <source>
        <dbReference type="EMBL" id="AVO38971.1"/>
    </source>
</evidence>
<dbReference type="InterPro" id="IPR028994">
    <property type="entry name" value="Integrin_alpha_N"/>
</dbReference>
<keyword evidence="4" id="KW-1185">Reference proteome</keyword>
<evidence type="ECO:0000313" key="4">
    <source>
        <dbReference type="Proteomes" id="UP000237655"/>
    </source>
</evidence>
<proteinExistence type="predicted"/>
<name>A0A2S0MTB7_9RHOB</name>
<protein>
    <submittedName>
        <fullName evidence="3">CRTAC1 family protein</fullName>
    </submittedName>
</protein>
<dbReference type="Pfam" id="PF13517">
    <property type="entry name" value="FG-GAP_3"/>
    <property type="match status" value="1"/>
</dbReference>
<keyword evidence="1" id="KW-0732">Signal</keyword>
<gene>
    <name evidence="3" type="ORF">C6Y53_15485</name>
</gene>
<dbReference type="KEGG" id="thas:C6Y53_15485"/>
<dbReference type="PANTHER" id="PTHR16026:SF0">
    <property type="entry name" value="CARTILAGE ACIDIC PROTEIN 1"/>
    <property type="match status" value="1"/>
</dbReference>
<dbReference type="PANTHER" id="PTHR16026">
    <property type="entry name" value="CARTILAGE ACIDIC PROTEIN 1"/>
    <property type="match status" value="1"/>
</dbReference>